<dbReference type="AlphaFoldDB" id="A0A1G9X385"/>
<proteinExistence type="predicted"/>
<sequence>MNCGQAALGADRKKGELELKNNSKNLTLRPDPNVRTPPFAKGRSFLLFQLLAKCQIQSGSPLLKKRGMNCGQAAFGADRKKGELDFKQFQKT</sequence>
<dbReference type="Proteomes" id="UP000199440">
    <property type="component" value="Unassembled WGS sequence"/>
</dbReference>
<accession>A0A1G9X385</accession>
<evidence type="ECO:0000313" key="1">
    <source>
        <dbReference type="EMBL" id="SDM91209.1"/>
    </source>
</evidence>
<reference evidence="1 2" key="1">
    <citation type="submission" date="2016-10" db="EMBL/GenBank/DDBJ databases">
        <authorList>
            <person name="de Groot N.N."/>
        </authorList>
    </citation>
    <scope>NUCLEOTIDE SEQUENCE [LARGE SCALE GENOMIC DNA]</scope>
    <source>
        <strain evidence="1 2">DSM 19886</strain>
    </source>
</reference>
<dbReference type="EMBL" id="FNGV01000017">
    <property type="protein sequence ID" value="SDM91209.1"/>
    <property type="molecule type" value="Genomic_DNA"/>
</dbReference>
<keyword evidence="2" id="KW-1185">Reference proteome</keyword>
<gene>
    <name evidence="1" type="ORF">SAMN04488514_1174</name>
</gene>
<protein>
    <submittedName>
        <fullName evidence="1">Uncharacterized protein</fullName>
    </submittedName>
</protein>
<name>A0A1G9X385_9FLAO</name>
<evidence type="ECO:0000313" key="2">
    <source>
        <dbReference type="Proteomes" id="UP000199440"/>
    </source>
</evidence>
<organism evidence="1 2">
    <name type="scientific">Kriegella aquimaris</name>
    <dbReference type="NCBI Taxonomy" id="192904"/>
    <lineage>
        <taxon>Bacteria</taxon>
        <taxon>Pseudomonadati</taxon>
        <taxon>Bacteroidota</taxon>
        <taxon>Flavobacteriia</taxon>
        <taxon>Flavobacteriales</taxon>
        <taxon>Flavobacteriaceae</taxon>
        <taxon>Kriegella</taxon>
    </lineage>
</organism>